<protein>
    <submittedName>
        <fullName evidence="2">VWA domain-containing protein</fullName>
    </submittedName>
</protein>
<evidence type="ECO:0000313" key="3">
    <source>
        <dbReference type="Proteomes" id="UP001596317"/>
    </source>
</evidence>
<dbReference type="InterPro" id="IPR002035">
    <property type="entry name" value="VWF_A"/>
</dbReference>
<keyword evidence="3" id="KW-1185">Reference proteome</keyword>
<dbReference type="PANTHER" id="PTHR10579">
    <property type="entry name" value="CALCIUM-ACTIVATED CHLORIDE CHANNEL REGULATOR"/>
    <property type="match status" value="1"/>
</dbReference>
<dbReference type="Proteomes" id="UP001596317">
    <property type="component" value="Unassembled WGS sequence"/>
</dbReference>
<sequence length="157" mass="16084">MTPTLSAHASFGPSQLLAQHATPADLLVRFRLPGSGARRPVNLALAIDVSGSMAGSPLKHAIRAAQAVVDSLDAQDLLSVVLYDDSVTTLIAPTAVTDRAALKERIGSIRAGGLTNLSGGWLKAIEHVQAGASGSGSVACWCSPTGRRTWASPGTTC</sequence>
<dbReference type="PROSITE" id="PS50234">
    <property type="entry name" value="VWFA"/>
    <property type="match status" value="1"/>
</dbReference>
<accession>A0ABW1ZGG3</accession>
<name>A0ABW1ZGG3_9DEIO</name>
<dbReference type="SUPFAM" id="SSF53300">
    <property type="entry name" value="vWA-like"/>
    <property type="match status" value="1"/>
</dbReference>
<proteinExistence type="predicted"/>
<dbReference type="InterPro" id="IPR036465">
    <property type="entry name" value="vWFA_dom_sf"/>
</dbReference>
<evidence type="ECO:0000259" key="1">
    <source>
        <dbReference type="PROSITE" id="PS50234"/>
    </source>
</evidence>
<reference evidence="3" key="1">
    <citation type="journal article" date="2019" name="Int. J. Syst. Evol. Microbiol.">
        <title>The Global Catalogue of Microorganisms (GCM) 10K type strain sequencing project: providing services to taxonomists for standard genome sequencing and annotation.</title>
        <authorList>
            <consortium name="The Broad Institute Genomics Platform"/>
            <consortium name="The Broad Institute Genome Sequencing Center for Infectious Disease"/>
            <person name="Wu L."/>
            <person name="Ma J."/>
        </authorList>
    </citation>
    <scope>NUCLEOTIDE SEQUENCE [LARGE SCALE GENOMIC DNA]</scope>
    <source>
        <strain evidence="3">CCUG 63830</strain>
    </source>
</reference>
<dbReference type="Gene3D" id="3.40.50.410">
    <property type="entry name" value="von Willebrand factor, type A domain"/>
    <property type="match status" value="1"/>
</dbReference>
<dbReference type="Pfam" id="PF13519">
    <property type="entry name" value="VWA_2"/>
    <property type="match status" value="1"/>
</dbReference>
<dbReference type="PANTHER" id="PTHR10579:SF43">
    <property type="entry name" value="ZINC FINGER (C3HC4-TYPE RING FINGER) FAMILY PROTEIN"/>
    <property type="match status" value="1"/>
</dbReference>
<gene>
    <name evidence="2" type="ORF">ACFP90_03525</name>
</gene>
<dbReference type="EMBL" id="JBHSWB010000001">
    <property type="protein sequence ID" value="MFC6659543.1"/>
    <property type="molecule type" value="Genomic_DNA"/>
</dbReference>
<comment type="caution">
    <text evidence="2">The sequence shown here is derived from an EMBL/GenBank/DDBJ whole genome shotgun (WGS) entry which is preliminary data.</text>
</comment>
<organism evidence="2 3">
    <name type="scientific">Deinococcus multiflagellatus</name>
    <dbReference type="NCBI Taxonomy" id="1656887"/>
    <lineage>
        <taxon>Bacteria</taxon>
        <taxon>Thermotogati</taxon>
        <taxon>Deinococcota</taxon>
        <taxon>Deinococci</taxon>
        <taxon>Deinococcales</taxon>
        <taxon>Deinococcaceae</taxon>
        <taxon>Deinococcus</taxon>
    </lineage>
</organism>
<evidence type="ECO:0000313" key="2">
    <source>
        <dbReference type="EMBL" id="MFC6659543.1"/>
    </source>
</evidence>
<dbReference type="RefSeq" id="WP_380054168.1">
    <property type="nucleotide sequence ID" value="NZ_JBHSWB010000001.1"/>
</dbReference>
<feature type="domain" description="VWFA" evidence="1">
    <location>
        <begin position="42"/>
        <end position="135"/>
    </location>
</feature>
<dbReference type="InterPro" id="IPR051266">
    <property type="entry name" value="CLCR"/>
</dbReference>